<dbReference type="Proteomes" id="UP000064893">
    <property type="component" value="Chromosome"/>
</dbReference>
<dbReference type="EMBL" id="CP013118">
    <property type="protein sequence ID" value="ALO15742.1"/>
    <property type="molecule type" value="Genomic_DNA"/>
</dbReference>
<gene>
    <name evidence="1" type="ORF">L21SP5_02105</name>
</gene>
<organism evidence="1 2">
    <name type="scientific">Salinivirga cyanobacteriivorans</name>
    <dbReference type="NCBI Taxonomy" id="1307839"/>
    <lineage>
        <taxon>Bacteria</taxon>
        <taxon>Pseudomonadati</taxon>
        <taxon>Bacteroidota</taxon>
        <taxon>Bacteroidia</taxon>
        <taxon>Bacteroidales</taxon>
        <taxon>Salinivirgaceae</taxon>
        <taxon>Salinivirga</taxon>
    </lineage>
</organism>
<keyword evidence="2" id="KW-1185">Reference proteome</keyword>
<dbReference type="PROSITE" id="PS51257">
    <property type="entry name" value="PROKAR_LIPOPROTEIN"/>
    <property type="match status" value="1"/>
</dbReference>
<evidence type="ECO:0000313" key="1">
    <source>
        <dbReference type="EMBL" id="ALO15742.1"/>
    </source>
</evidence>
<dbReference type="RefSeq" id="WP_057953175.1">
    <property type="nucleotide sequence ID" value="NZ_CP013118.1"/>
</dbReference>
<proteinExistence type="predicted"/>
<dbReference type="KEGG" id="blq:L21SP5_02105"/>
<reference evidence="1 2" key="1">
    <citation type="submission" date="2015-11" db="EMBL/GenBank/DDBJ databases">
        <title>Description and complete genome sequence of a novel strain predominating in hypersaline microbial mats and representing a new family of the Bacteriodetes phylum.</title>
        <authorList>
            <person name="Spring S."/>
            <person name="Bunk B."/>
            <person name="Sproer C."/>
            <person name="Klenk H.-P."/>
        </authorList>
    </citation>
    <scope>NUCLEOTIDE SEQUENCE [LARGE SCALE GENOMIC DNA]</scope>
    <source>
        <strain evidence="1 2">L21-Spi-D4</strain>
    </source>
</reference>
<dbReference type="AlphaFoldDB" id="A0A0S2I0D0"/>
<accession>A0A0S2I0D0</accession>
<protein>
    <submittedName>
        <fullName evidence="1">Uncharacterized protein</fullName>
    </submittedName>
</protein>
<dbReference type="STRING" id="1307839.L21SP5_02105"/>
<sequence>MKKILKIIVLFALAYLFIGCQPQTLIVGRSTMNPVFFDQLDLKREHYEILKTVTAQAKVTITETMGGLRIVEENNEFEALINGSKVDVKSGVLKFGYLANDIGRTSKVTTSPGIIKAKQSVQTYVPNDPETIARRLAKYRLINEAKAMGGDGVIEPVIASDIAVVNKKTTVIKTTVAAKVIVLKTDR</sequence>
<name>A0A0S2I0D0_9BACT</name>
<evidence type="ECO:0000313" key="2">
    <source>
        <dbReference type="Proteomes" id="UP000064893"/>
    </source>
</evidence>